<sequence length="416" mass="43507">MCVVYDIAGVRGLYTSLSDGWIYLNAHDCPQVPERVSSAVARSFRVATSVSRPEPAAGTHSKPTSGSPEAATLLSDASVAVADLVGATPERVVLGPGLVYLYASLVASMRPLLRRNSSVVLNNVDRVELTAALGRTEADVRWAEADLATGSLPGWQYMDLVDGATRLVSVPAAHPYLGTVAPVAEITETVRAASRAWVLVDASAYAPYRPITFDDWGADIVAVDLKEMGGPEIAALVFRDESMFGRLAAVGDPAANGAARLDLGVSPGLAGAAAPTIDHYASLVDAPTGRSTRRARLVASMSETSGYLERLRDELHTFLGTLPAVHIVGVSGEAAAESDAEVDRIPRLSFGVKGVPALTVQQRLFAHGIVASLMPQGSLTEEMGVGELGGAVTVSLSPFNTTADIEHLIRTVASLA</sequence>
<dbReference type="PANTHER" id="PTHR43586:SF21">
    <property type="entry name" value="PYRIDOXAL PHOSPHATE (PLP)-DEPENDENT ASPARTATE AMINOTRANSFERASE SUPERFAMILY"/>
    <property type="match status" value="1"/>
</dbReference>
<dbReference type="AlphaFoldDB" id="A0A6C1TXG1"/>
<dbReference type="EMBL" id="RXIR01000008">
    <property type="protein sequence ID" value="TVS28911.1"/>
    <property type="molecule type" value="Genomic_DNA"/>
</dbReference>
<comment type="caution">
    <text evidence="2">The sequence shown here is derived from an EMBL/GenBank/DDBJ whole genome shotgun (WGS) entry which is preliminary data.</text>
</comment>
<dbReference type="Pfam" id="PF00266">
    <property type="entry name" value="Aminotran_5"/>
    <property type="match status" value="1"/>
</dbReference>
<evidence type="ECO:0000259" key="1">
    <source>
        <dbReference type="Pfam" id="PF00266"/>
    </source>
</evidence>
<keyword evidence="2" id="KW-0032">Aminotransferase</keyword>
<dbReference type="SUPFAM" id="SSF53383">
    <property type="entry name" value="PLP-dependent transferases"/>
    <property type="match status" value="1"/>
</dbReference>
<evidence type="ECO:0000313" key="2">
    <source>
        <dbReference type="EMBL" id="TVS28911.1"/>
    </source>
</evidence>
<dbReference type="InterPro" id="IPR000192">
    <property type="entry name" value="Aminotrans_V_dom"/>
</dbReference>
<reference evidence="2 3" key="1">
    <citation type="submission" date="2018-12" db="EMBL/GenBank/DDBJ databases">
        <title>Corynebacterium sanguinis sp. nov., a clinically-associated and environmental corynebacterium.</title>
        <authorList>
            <person name="Gonzales-Siles L."/>
            <person name="Jaen-Luchoro D."/>
            <person name="Cardew S."/>
            <person name="Inganas E."/>
            <person name="Ohlen M."/>
            <person name="Jensie-Markopolous S."/>
            <person name="Pinyeiro-Iglesias B."/>
            <person name="Molin K."/>
            <person name="Skovbjerg S."/>
            <person name="Svensson-Stadler L."/>
            <person name="Funke G."/>
            <person name="Moore E.R.B."/>
        </authorList>
    </citation>
    <scope>NUCLEOTIDE SEQUENCE [LARGE SCALE GENOMIC DNA]</scope>
    <source>
        <strain evidence="2 3">58734</strain>
    </source>
</reference>
<protein>
    <submittedName>
        <fullName evidence="2">Aminotransferase class V-fold PLP-dependent enzyme</fullName>
    </submittedName>
</protein>
<gene>
    <name evidence="2" type="ORF">EKI59_04920</name>
</gene>
<dbReference type="InterPro" id="IPR015424">
    <property type="entry name" value="PyrdxlP-dep_Trfase"/>
</dbReference>
<dbReference type="InterPro" id="IPR015422">
    <property type="entry name" value="PyrdxlP-dep_Trfase_small"/>
</dbReference>
<feature type="domain" description="Aminotransferase class V" evidence="1">
    <location>
        <begin position="59"/>
        <end position="241"/>
    </location>
</feature>
<dbReference type="PANTHER" id="PTHR43586">
    <property type="entry name" value="CYSTEINE DESULFURASE"/>
    <property type="match status" value="1"/>
</dbReference>
<keyword evidence="2" id="KW-0808">Transferase</keyword>
<dbReference type="InterPro" id="IPR015421">
    <property type="entry name" value="PyrdxlP-dep_Trfase_major"/>
</dbReference>
<evidence type="ECO:0000313" key="3">
    <source>
        <dbReference type="Proteomes" id="UP000336646"/>
    </source>
</evidence>
<dbReference type="Gene3D" id="3.40.640.10">
    <property type="entry name" value="Type I PLP-dependent aspartate aminotransferase-like (Major domain)"/>
    <property type="match status" value="1"/>
</dbReference>
<organism evidence="2 3">
    <name type="scientific">Corynebacterium sanguinis</name>
    <dbReference type="NCBI Taxonomy" id="2594913"/>
    <lineage>
        <taxon>Bacteria</taxon>
        <taxon>Bacillati</taxon>
        <taxon>Actinomycetota</taxon>
        <taxon>Actinomycetes</taxon>
        <taxon>Mycobacteriales</taxon>
        <taxon>Corynebacteriaceae</taxon>
        <taxon>Corynebacterium</taxon>
    </lineage>
</organism>
<name>A0A6C1TXG1_9CORY</name>
<proteinExistence type="predicted"/>
<dbReference type="GO" id="GO:0008483">
    <property type="term" value="F:transaminase activity"/>
    <property type="evidence" value="ECO:0007669"/>
    <property type="project" value="UniProtKB-KW"/>
</dbReference>
<dbReference type="OrthoDB" id="7592443at2"/>
<accession>A0A6C1TXG1</accession>
<dbReference type="Gene3D" id="3.90.1150.10">
    <property type="entry name" value="Aspartate Aminotransferase, domain 1"/>
    <property type="match status" value="1"/>
</dbReference>
<dbReference type="Proteomes" id="UP000336646">
    <property type="component" value="Unassembled WGS sequence"/>
</dbReference>